<evidence type="ECO:0000313" key="3">
    <source>
        <dbReference type="Proteomes" id="UP001317779"/>
    </source>
</evidence>
<gene>
    <name evidence="2" type="ORF">Microterr_12870</name>
</gene>
<dbReference type="EMBL" id="AP027141">
    <property type="protein sequence ID" value="BDV30627.1"/>
    <property type="molecule type" value="Genomic_DNA"/>
</dbReference>
<name>A0ABM8DYA1_9MICO</name>
<accession>A0ABM8DYA1</accession>
<organism evidence="2 3">
    <name type="scientific">Microbacterium terricola</name>
    <dbReference type="NCBI Taxonomy" id="344163"/>
    <lineage>
        <taxon>Bacteria</taxon>
        <taxon>Bacillati</taxon>
        <taxon>Actinomycetota</taxon>
        <taxon>Actinomycetes</taxon>
        <taxon>Micrococcales</taxon>
        <taxon>Microbacteriaceae</taxon>
        <taxon>Microbacterium</taxon>
    </lineage>
</organism>
<proteinExistence type="predicted"/>
<dbReference type="SUPFAM" id="SSF89260">
    <property type="entry name" value="Collagen-binding domain"/>
    <property type="match status" value="1"/>
</dbReference>
<sequence>MAVGNSFVARARISTARQWAAGLALALTVSMVAAPPAAAASVTEVEPNSTSAQAQSIPLATTVNSTFGTSGDCDNGAYDCDFYRVTLGTSGRVVIDLRFSDALGTDGKLDLHVLDGAGKTIQYESVKTTDYSGARVRGLALFAGPGTYYVSLKARVTGFSSNAIWKGQPYTLAVKTSAMPSESEPNSTSATADLLALGGKVNGSVLYGDSVWGMDSDYYRLPLTKARKISIDFRFPCGLGTDDIYDIEVWVGDEYLTTYDVPGGWCSGSKLRAKTIAAPAGNAYIMVDSSFGSGTTVKGKAYSLTVRGVLTKGTPTVSGTVKVGKTLTVKPGTWKPAPVALSYQWLRNGKPIAKATTASYKLTTADRGKKISVRVTGRKSTYLTASSVSASKTVL</sequence>
<keyword evidence="3" id="KW-1185">Reference proteome</keyword>
<reference evidence="2 3" key="1">
    <citation type="submission" date="2022-12" db="EMBL/GenBank/DDBJ databases">
        <title>Microbacterium terricola strain KV-448 chromosome, complete genome.</title>
        <authorList>
            <person name="Oshima T."/>
            <person name="Moriya T."/>
            <person name="Bessho Y."/>
        </authorList>
    </citation>
    <scope>NUCLEOTIDE SEQUENCE [LARGE SCALE GENOMIC DNA]</scope>
    <source>
        <strain evidence="2 3">KV-448</strain>
    </source>
</reference>
<dbReference type="Gene3D" id="2.60.120.380">
    <property type="match status" value="2"/>
</dbReference>
<keyword evidence="1" id="KW-0732">Signal</keyword>
<dbReference type="Gene3D" id="2.60.40.2700">
    <property type="match status" value="1"/>
</dbReference>
<evidence type="ECO:0000256" key="1">
    <source>
        <dbReference type="SAM" id="SignalP"/>
    </source>
</evidence>
<evidence type="ECO:0000313" key="2">
    <source>
        <dbReference type="EMBL" id="BDV30627.1"/>
    </source>
</evidence>
<dbReference type="Proteomes" id="UP001317779">
    <property type="component" value="Chromosome"/>
</dbReference>
<feature type="chain" id="PRO_5045981890" description="Peptidase C-terminal archaeal/bacterial domain-containing protein" evidence="1">
    <location>
        <begin position="40"/>
        <end position="395"/>
    </location>
</feature>
<protein>
    <recommendedName>
        <fullName evidence="4">Peptidase C-terminal archaeal/bacterial domain-containing protein</fullName>
    </recommendedName>
</protein>
<evidence type="ECO:0008006" key="4">
    <source>
        <dbReference type="Google" id="ProtNLM"/>
    </source>
</evidence>
<feature type="signal peptide" evidence="1">
    <location>
        <begin position="1"/>
        <end position="39"/>
    </location>
</feature>